<accession>B6JXN9</accession>
<dbReference type="SUPFAM" id="SSF52833">
    <property type="entry name" value="Thioredoxin-like"/>
    <property type="match status" value="1"/>
</dbReference>
<reference evidence="9 10" key="1">
    <citation type="journal article" date="2011" name="Science">
        <title>Comparative functional genomics of the fission yeasts.</title>
        <authorList>
            <person name="Rhind N."/>
            <person name="Chen Z."/>
            <person name="Yassour M."/>
            <person name="Thompson D.A."/>
            <person name="Haas B.J."/>
            <person name="Habib N."/>
            <person name="Wapinski I."/>
            <person name="Roy S."/>
            <person name="Lin M.F."/>
            <person name="Heiman D.I."/>
            <person name="Young S.K."/>
            <person name="Furuya K."/>
            <person name="Guo Y."/>
            <person name="Pidoux A."/>
            <person name="Chen H.M."/>
            <person name="Robbertse B."/>
            <person name="Goldberg J.M."/>
            <person name="Aoki K."/>
            <person name="Bayne E.H."/>
            <person name="Berlin A.M."/>
            <person name="Desjardins C.A."/>
            <person name="Dobbs E."/>
            <person name="Dukaj L."/>
            <person name="Fan L."/>
            <person name="FitzGerald M.G."/>
            <person name="French C."/>
            <person name="Gujja S."/>
            <person name="Hansen K."/>
            <person name="Keifenheim D."/>
            <person name="Levin J.Z."/>
            <person name="Mosher R.A."/>
            <person name="Mueller C.A."/>
            <person name="Pfiffner J."/>
            <person name="Priest M."/>
            <person name="Russ C."/>
            <person name="Smialowska A."/>
            <person name="Swoboda P."/>
            <person name="Sykes S.M."/>
            <person name="Vaughn M."/>
            <person name="Vengrova S."/>
            <person name="Yoder R."/>
            <person name="Zeng Q."/>
            <person name="Allshire R."/>
            <person name="Baulcombe D."/>
            <person name="Birren B.W."/>
            <person name="Brown W."/>
            <person name="Ekwall K."/>
            <person name="Kellis M."/>
            <person name="Leatherwood J."/>
            <person name="Levin H."/>
            <person name="Margalit H."/>
            <person name="Martienssen R."/>
            <person name="Nieduszynski C.A."/>
            <person name="Spatafora J.W."/>
            <person name="Friedman N."/>
            <person name="Dalgaard J.Z."/>
            <person name="Baumann P."/>
            <person name="Niki H."/>
            <person name="Regev A."/>
            <person name="Nusbaum C."/>
        </authorList>
    </citation>
    <scope>NUCLEOTIDE SEQUENCE [LARGE SCALE GENOMIC DNA]</scope>
    <source>
        <strain evidence="10">yFS275 / FY16936</strain>
    </source>
</reference>
<comment type="similarity">
    <text evidence="1 6">Belongs to the GST superfamily.</text>
</comment>
<dbReference type="InterPro" id="IPR004045">
    <property type="entry name" value="Glutathione_S-Trfase_N"/>
</dbReference>
<dbReference type="OrthoDB" id="422574at2759"/>
<dbReference type="JaponicusDB" id="SJAG_00179"/>
<dbReference type="HOGENOM" id="CLU_011226_14_2_1"/>
<dbReference type="CDD" id="cd03048">
    <property type="entry name" value="GST_N_Ure2p_like"/>
    <property type="match status" value="1"/>
</dbReference>
<dbReference type="InterPro" id="IPR040079">
    <property type="entry name" value="Glutathione_S-Trfase"/>
</dbReference>
<dbReference type="FunFam" id="1.20.1050.130:FF:000016">
    <property type="entry name" value="Glutathione S-transferase 1"/>
    <property type="match status" value="1"/>
</dbReference>
<dbReference type="SUPFAM" id="SSF47616">
    <property type="entry name" value="GST C-terminal domain-like"/>
    <property type="match status" value="1"/>
</dbReference>
<evidence type="ECO:0000313" key="10">
    <source>
        <dbReference type="Proteomes" id="UP000001744"/>
    </source>
</evidence>
<evidence type="ECO:0000259" key="7">
    <source>
        <dbReference type="PROSITE" id="PS50404"/>
    </source>
</evidence>
<dbReference type="EMBL" id="KE651166">
    <property type="protein sequence ID" value="EEB05183.1"/>
    <property type="molecule type" value="Genomic_DNA"/>
</dbReference>
<dbReference type="SFLD" id="SFLDG00358">
    <property type="entry name" value="Main_(cytGST)"/>
    <property type="match status" value="1"/>
</dbReference>
<protein>
    <recommendedName>
        <fullName evidence="2">glutathione transferase</fullName>
        <ecNumber evidence="2">2.5.1.18</ecNumber>
    </recommendedName>
</protein>
<evidence type="ECO:0000256" key="2">
    <source>
        <dbReference type="ARBA" id="ARBA00012452"/>
    </source>
</evidence>
<keyword evidence="3" id="KW-0808">Transferase</keyword>
<evidence type="ECO:0000313" key="9">
    <source>
        <dbReference type="EMBL" id="EEB05183.1"/>
    </source>
</evidence>
<evidence type="ECO:0000256" key="1">
    <source>
        <dbReference type="ARBA" id="ARBA00007409"/>
    </source>
</evidence>
<dbReference type="InterPro" id="IPR010987">
    <property type="entry name" value="Glutathione-S-Trfase_C-like"/>
</dbReference>
<dbReference type="InterPro" id="IPR004046">
    <property type="entry name" value="GST_C"/>
</dbReference>
<dbReference type="PROSITE" id="PS50405">
    <property type="entry name" value="GST_CTER"/>
    <property type="match status" value="1"/>
</dbReference>
<dbReference type="SFLD" id="SFLDS00019">
    <property type="entry name" value="Glutathione_Transferase_(cytos"/>
    <property type="match status" value="1"/>
</dbReference>
<comment type="function">
    <text evidence="5">Involved in the oxidative stress response and detoxification.</text>
</comment>
<dbReference type="InterPro" id="IPR036249">
    <property type="entry name" value="Thioredoxin-like_sf"/>
</dbReference>
<evidence type="ECO:0000256" key="6">
    <source>
        <dbReference type="RuleBase" id="RU003494"/>
    </source>
</evidence>
<organism evidence="9 10">
    <name type="scientific">Schizosaccharomyces japonicus (strain yFS275 / FY16936)</name>
    <name type="common">Fission yeast</name>
    <dbReference type="NCBI Taxonomy" id="402676"/>
    <lineage>
        <taxon>Eukaryota</taxon>
        <taxon>Fungi</taxon>
        <taxon>Dikarya</taxon>
        <taxon>Ascomycota</taxon>
        <taxon>Taphrinomycotina</taxon>
        <taxon>Schizosaccharomycetes</taxon>
        <taxon>Schizosaccharomycetales</taxon>
        <taxon>Schizosaccharomycetaceae</taxon>
        <taxon>Schizosaccharomyces</taxon>
    </lineage>
</organism>
<proteinExistence type="inferred from homology"/>
<evidence type="ECO:0000256" key="5">
    <source>
        <dbReference type="ARBA" id="ARBA00060024"/>
    </source>
</evidence>
<dbReference type="Proteomes" id="UP000001744">
    <property type="component" value="Unassembled WGS sequence"/>
</dbReference>
<keyword evidence="10" id="KW-1185">Reference proteome</keyword>
<dbReference type="GO" id="GO:0005634">
    <property type="term" value="C:nucleus"/>
    <property type="evidence" value="ECO:0007669"/>
    <property type="project" value="UniProtKB-ARBA"/>
</dbReference>
<dbReference type="STRING" id="402676.B6JXN9"/>
<dbReference type="SFLD" id="SFLDG01151">
    <property type="entry name" value="Main.2:_Nu-like"/>
    <property type="match status" value="1"/>
</dbReference>
<dbReference type="PANTHER" id="PTHR44051">
    <property type="entry name" value="GLUTATHIONE S-TRANSFERASE-RELATED"/>
    <property type="match status" value="1"/>
</dbReference>
<dbReference type="InterPro" id="IPR036282">
    <property type="entry name" value="Glutathione-S-Trfase_C_sf"/>
</dbReference>
<feature type="domain" description="GST C-terminal" evidence="8">
    <location>
        <begin position="93"/>
        <end position="228"/>
    </location>
</feature>
<name>B6JXN9_SCHJY</name>
<dbReference type="eggNOG" id="KOG0867">
    <property type="taxonomic scope" value="Eukaryota"/>
</dbReference>
<dbReference type="PANTHER" id="PTHR44051:SF3">
    <property type="entry name" value="TRANSCRIPTIONAL REGULATOR URE2"/>
    <property type="match status" value="1"/>
</dbReference>
<evidence type="ECO:0000259" key="8">
    <source>
        <dbReference type="PROSITE" id="PS50405"/>
    </source>
</evidence>
<feature type="domain" description="GST N-terminal" evidence="7">
    <location>
        <begin position="2"/>
        <end position="86"/>
    </location>
</feature>
<sequence>MSQFTLYSLRGGPNPWKVVLIMKELNLSYETRFLDFSKKEQKSAEHIALNPNGRVPTLVDHANNDYTVWESDAILLYLTDKYDTERRISLAHDHPEYHHELQYLFFQASGQGPMFGQAGWFNHYHDVPIPSAVVRYRNEIKRVLGVLELIFERKEYLVDNRCTIADLSFIHWNKALTRIFGEGKFQFTEELPTLDFEKEFPKTYAWHQRLLARPAAVATTEEYNKSQI</sequence>
<dbReference type="GeneID" id="7049744"/>
<dbReference type="Gene3D" id="1.20.1050.130">
    <property type="match status" value="1"/>
</dbReference>
<dbReference type="GO" id="GO:0005737">
    <property type="term" value="C:cytoplasm"/>
    <property type="evidence" value="ECO:0000318"/>
    <property type="project" value="GO_Central"/>
</dbReference>
<dbReference type="GO" id="GO:0004364">
    <property type="term" value="F:glutathione transferase activity"/>
    <property type="evidence" value="ECO:0000318"/>
    <property type="project" value="GO_Central"/>
</dbReference>
<evidence type="ECO:0000256" key="3">
    <source>
        <dbReference type="ARBA" id="ARBA00022679"/>
    </source>
</evidence>
<dbReference type="Pfam" id="PF02798">
    <property type="entry name" value="GST_N"/>
    <property type="match status" value="1"/>
</dbReference>
<dbReference type="EC" id="2.5.1.18" evidence="2"/>
<dbReference type="Pfam" id="PF00043">
    <property type="entry name" value="GST_C"/>
    <property type="match status" value="1"/>
</dbReference>
<gene>
    <name evidence="9" type="ORF">SJAG_00179</name>
</gene>
<dbReference type="VEuPathDB" id="FungiDB:SJAG_00179"/>
<dbReference type="RefSeq" id="XP_002171476.1">
    <property type="nucleotide sequence ID" value="XM_002171440.2"/>
</dbReference>
<evidence type="ECO:0000256" key="4">
    <source>
        <dbReference type="ARBA" id="ARBA00047960"/>
    </source>
</evidence>
<dbReference type="OMA" id="ATQYAKH"/>
<dbReference type="PROSITE" id="PS50404">
    <property type="entry name" value="GST_NTER"/>
    <property type="match status" value="1"/>
</dbReference>
<comment type="catalytic activity">
    <reaction evidence="4">
        <text>RX + glutathione = an S-substituted glutathione + a halide anion + H(+)</text>
        <dbReference type="Rhea" id="RHEA:16437"/>
        <dbReference type="ChEBI" id="CHEBI:15378"/>
        <dbReference type="ChEBI" id="CHEBI:16042"/>
        <dbReference type="ChEBI" id="CHEBI:17792"/>
        <dbReference type="ChEBI" id="CHEBI:57925"/>
        <dbReference type="ChEBI" id="CHEBI:90779"/>
        <dbReference type="EC" id="2.5.1.18"/>
    </reaction>
</comment>
<dbReference type="AlphaFoldDB" id="B6JXN9"/>